<dbReference type="InterPro" id="IPR011991">
    <property type="entry name" value="ArsR-like_HTH"/>
</dbReference>
<gene>
    <name evidence="1" type="ORF">AAA799P11_00542</name>
</gene>
<evidence type="ECO:0000313" key="1">
    <source>
        <dbReference type="EMBL" id="KFM19553.1"/>
    </source>
</evidence>
<dbReference type="SUPFAM" id="SSF46785">
    <property type="entry name" value="Winged helix' DNA-binding domain"/>
    <property type="match status" value="1"/>
</dbReference>
<dbReference type="Proteomes" id="UP000029387">
    <property type="component" value="Unassembled WGS sequence"/>
</dbReference>
<evidence type="ECO:0000313" key="2">
    <source>
        <dbReference type="Proteomes" id="UP000029387"/>
    </source>
</evidence>
<dbReference type="AlphaFoldDB" id="A0A087S1E9"/>
<dbReference type="CDD" id="cd00090">
    <property type="entry name" value="HTH_ARSR"/>
    <property type="match status" value="1"/>
</dbReference>
<organism evidence="1 2">
    <name type="scientific">Marine Group I thaumarchaeote SCGC AAA799-P11</name>
    <dbReference type="NCBI Taxonomy" id="1502295"/>
    <lineage>
        <taxon>Archaea</taxon>
        <taxon>Nitrososphaerota</taxon>
        <taxon>Marine Group I</taxon>
    </lineage>
</organism>
<protein>
    <submittedName>
        <fullName evidence="1">Transcriptional regulator protein-like protein</fullName>
    </submittedName>
</protein>
<accession>A0A087S1E9</accession>
<dbReference type="InterPro" id="IPR036390">
    <property type="entry name" value="WH_DNA-bd_sf"/>
</dbReference>
<reference evidence="1 2" key="1">
    <citation type="submission" date="2014-06" db="EMBL/GenBank/DDBJ databases">
        <authorList>
            <person name="Ngugi D.K."/>
            <person name="Blom J."/>
            <person name="Alam I."/>
            <person name="Rashid M."/>
            <person name="Baalawi W."/>
            <person name="Zhang G."/>
            <person name="Hikmawan T."/>
            <person name="Guan Y."/>
            <person name="Antunes A."/>
            <person name="Siam R."/>
            <person name="El-Dorry H."/>
            <person name="Bajic V."/>
            <person name="Stingl U."/>
        </authorList>
    </citation>
    <scope>NUCLEOTIDE SEQUENCE [LARGE SCALE GENOMIC DNA]</scope>
    <source>
        <strain evidence="1">SCGC AAA799-P11</strain>
    </source>
</reference>
<dbReference type="PATRIC" id="fig|1502295.3.peg.525"/>
<dbReference type="InterPro" id="IPR036388">
    <property type="entry name" value="WH-like_DNA-bd_sf"/>
</dbReference>
<keyword evidence="2" id="KW-1185">Reference proteome</keyword>
<dbReference type="EMBL" id="JOSZ01000006">
    <property type="protein sequence ID" value="KFM19553.1"/>
    <property type="molecule type" value="Genomic_DNA"/>
</dbReference>
<proteinExistence type="predicted"/>
<dbReference type="Gene3D" id="1.10.10.10">
    <property type="entry name" value="Winged helix-like DNA-binding domain superfamily/Winged helix DNA-binding domain"/>
    <property type="match status" value="1"/>
</dbReference>
<comment type="caution">
    <text evidence="1">The sequence shown here is derived from an EMBL/GenBank/DDBJ whole genome shotgun (WGS) entry which is preliminary data.</text>
</comment>
<name>A0A087S1E9_9ARCH</name>
<sequence>MDFEETSAEFLELASEVRLRILFDLLEKPARLTTLSKRYKVSPQEIHRNFERMVNSNLVSKQENNFYSLTTFGKAICTQIHSFSYLSQNKDYFKTHNFETLPPKFLRRIGDLNNSQEIVGVSKVLESWKKIYKTADDFIFNVLSETPLELMDLVVKRVKRGTKYRHIISENASIPKGRRNLLEKSGFYDLLNSEKIERRMLKSVNISVILNEHSAGLMFPDSSGSPDLRTMFYSDDEYFREWCLDYFKHCWNVSDPFKEFKLKE</sequence>